<protein>
    <recommendedName>
        <fullName evidence="1">PCIF1 WW domain-containing protein</fullName>
    </recommendedName>
</protein>
<sequence>MDALFRSSVSLSIVWQPIRGQRGEYSYYRLVIPVCHESQTRTHLLSYDLCKRLWNRFYESSKQCRPDSYAILEKEGVSLLNGIVHCVRPGEVCASLLTAFVDAVIRKHARNDIVTTWITVTSLYNLWLFTCDVKTELFADCFNESGILRSYCSKDDGDNDFGALGTWEDKECTVESAAGNPPFDKNLITSILHRFEECVQRSEPYCRVVWLPMGNQYNDLTHVNTLTSEGEILVTSPPGSFPFMNQQVLLSRDHLKLKPFQYQSIGIFIWCNRQYLLEHRPPADIEDIYMVWIEKFLYNYEHGTLHRDAFLRAFPPDLRDSQPPVGFFLQALFDSC</sequence>
<dbReference type="Pfam" id="PF12237">
    <property type="entry name" value="PCIF1_WW"/>
    <property type="match status" value="1"/>
</dbReference>
<proteinExistence type="predicted"/>
<accession>A0A2V3IFS0</accession>
<gene>
    <name evidence="2" type="ORF">BWQ96_09376</name>
</gene>
<dbReference type="Proteomes" id="UP000247409">
    <property type="component" value="Unassembled WGS sequence"/>
</dbReference>
<evidence type="ECO:0000313" key="3">
    <source>
        <dbReference type="Proteomes" id="UP000247409"/>
    </source>
</evidence>
<name>A0A2V3IFS0_9FLOR</name>
<reference evidence="2 3" key="1">
    <citation type="journal article" date="2018" name="Mol. Biol. Evol.">
        <title>Analysis of the draft genome of the red seaweed Gracilariopsis chorda provides insights into genome size evolution in Rhodophyta.</title>
        <authorList>
            <person name="Lee J."/>
            <person name="Yang E.C."/>
            <person name="Graf L."/>
            <person name="Yang J.H."/>
            <person name="Qiu H."/>
            <person name="Zel Zion U."/>
            <person name="Chan C.X."/>
            <person name="Stephens T.G."/>
            <person name="Weber A.P.M."/>
            <person name="Boo G.H."/>
            <person name="Boo S.M."/>
            <person name="Kim K.M."/>
            <person name="Shin Y."/>
            <person name="Jung M."/>
            <person name="Lee S.J."/>
            <person name="Yim H.S."/>
            <person name="Lee J.H."/>
            <person name="Bhattacharya D."/>
            <person name="Yoon H.S."/>
        </authorList>
    </citation>
    <scope>NUCLEOTIDE SEQUENCE [LARGE SCALE GENOMIC DNA]</scope>
    <source>
        <strain evidence="2 3">SKKU-2015</strain>
        <tissue evidence="2">Whole body</tissue>
    </source>
</reference>
<keyword evidence="3" id="KW-1185">Reference proteome</keyword>
<dbReference type="InterPro" id="IPR022035">
    <property type="entry name" value="PCIF1_WW"/>
</dbReference>
<evidence type="ECO:0000313" key="2">
    <source>
        <dbReference type="EMBL" id="PXF40883.1"/>
    </source>
</evidence>
<dbReference type="EMBL" id="NBIV01000252">
    <property type="protein sequence ID" value="PXF40883.1"/>
    <property type="molecule type" value="Genomic_DNA"/>
</dbReference>
<organism evidence="2 3">
    <name type="scientific">Gracilariopsis chorda</name>
    <dbReference type="NCBI Taxonomy" id="448386"/>
    <lineage>
        <taxon>Eukaryota</taxon>
        <taxon>Rhodophyta</taxon>
        <taxon>Florideophyceae</taxon>
        <taxon>Rhodymeniophycidae</taxon>
        <taxon>Gracilariales</taxon>
        <taxon>Gracilariaceae</taxon>
        <taxon>Gracilariopsis</taxon>
    </lineage>
</organism>
<comment type="caution">
    <text evidence="2">The sequence shown here is derived from an EMBL/GenBank/DDBJ whole genome shotgun (WGS) entry which is preliminary data.</text>
</comment>
<evidence type="ECO:0000259" key="1">
    <source>
        <dbReference type="Pfam" id="PF12237"/>
    </source>
</evidence>
<dbReference type="AlphaFoldDB" id="A0A2V3IFS0"/>
<feature type="domain" description="PCIF1 WW" evidence="1">
    <location>
        <begin position="131"/>
        <end position="215"/>
    </location>
</feature>